<comment type="similarity">
    <text evidence="3">Belongs to the paxM FAD-dependent monooxygenase family.</text>
</comment>
<evidence type="ECO:0000313" key="9">
    <source>
        <dbReference type="EMBL" id="KAF2032162.1"/>
    </source>
</evidence>
<feature type="domain" description="FAD-binding" evidence="8">
    <location>
        <begin position="6"/>
        <end position="165"/>
    </location>
</feature>
<accession>A0A9P4LPY3</accession>
<evidence type="ECO:0000313" key="10">
    <source>
        <dbReference type="Proteomes" id="UP000799777"/>
    </source>
</evidence>
<keyword evidence="6" id="KW-0560">Oxidoreductase</keyword>
<dbReference type="PANTHER" id="PTHR47178">
    <property type="entry name" value="MONOOXYGENASE, FAD-BINDING"/>
    <property type="match status" value="1"/>
</dbReference>
<feature type="domain" description="FAD-binding" evidence="8">
    <location>
        <begin position="271"/>
        <end position="312"/>
    </location>
</feature>
<dbReference type="AlphaFoldDB" id="A0A9P4LPY3"/>
<evidence type="ECO:0000256" key="6">
    <source>
        <dbReference type="ARBA" id="ARBA00023002"/>
    </source>
</evidence>
<comment type="cofactor">
    <cofactor evidence="1">
        <name>FAD</name>
        <dbReference type="ChEBI" id="CHEBI:57692"/>
    </cofactor>
</comment>
<dbReference type="PANTHER" id="PTHR47178:SF4">
    <property type="entry name" value="FAD-DEPENDENT MONOOXYGENASE APTC"/>
    <property type="match status" value="1"/>
</dbReference>
<keyword evidence="7" id="KW-0503">Monooxygenase</keyword>
<dbReference type="Proteomes" id="UP000799777">
    <property type="component" value="Unassembled WGS sequence"/>
</dbReference>
<evidence type="ECO:0000256" key="4">
    <source>
        <dbReference type="ARBA" id="ARBA00022630"/>
    </source>
</evidence>
<protein>
    <submittedName>
        <fullName evidence="9">FAD/NAD(P)-binding domain-containing protein</fullName>
    </submittedName>
</protein>
<dbReference type="InterPro" id="IPR002938">
    <property type="entry name" value="FAD-bd"/>
</dbReference>
<evidence type="ECO:0000256" key="1">
    <source>
        <dbReference type="ARBA" id="ARBA00001974"/>
    </source>
</evidence>
<sequence>MAKQTISIIGAGLGGLTLGRCLQKRGISAVLYERTSSAAPHNHGITLYASSFTPLLRALDVSEKNFKNKVAVDAATGGQGSINHSAAGFLKESGQDDTCFHVHRGRLEEWLREGLDIRWEHVLQNVEPSSGADEQPTVHFENGLKTQTNVVIGADGPHSAMRRSILPDSQLIILPFVAFNGKRRIDRAVFEDCFEPHLNNTNVVQFTQGDVRLKLSIDDNYSKDKVSVSWTYSRPSHPNGPLSQLLDTKDVRKDRLLHWLMRTILLPKENLQDLAHGGIVLLGDAVHAEPIVGGNGANAAIQDAVSLANRIAGGQETDKLDLSSWIDERYGSWEHGVRTAKTTIDATHSHQNAKI</sequence>
<keyword evidence="5" id="KW-0274">FAD</keyword>
<reference evidence="9" key="1">
    <citation type="journal article" date="2020" name="Stud. Mycol.">
        <title>101 Dothideomycetes genomes: a test case for predicting lifestyles and emergence of pathogens.</title>
        <authorList>
            <person name="Haridas S."/>
            <person name="Albert R."/>
            <person name="Binder M."/>
            <person name="Bloem J."/>
            <person name="Labutti K."/>
            <person name="Salamov A."/>
            <person name="Andreopoulos B."/>
            <person name="Baker S."/>
            <person name="Barry K."/>
            <person name="Bills G."/>
            <person name="Bluhm B."/>
            <person name="Cannon C."/>
            <person name="Castanera R."/>
            <person name="Culley D."/>
            <person name="Daum C."/>
            <person name="Ezra D."/>
            <person name="Gonzalez J."/>
            <person name="Henrissat B."/>
            <person name="Kuo A."/>
            <person name="Liang C."/>
            <person name="Lipzen A."/>
            <person name="Lutzoni F."/>
            <person name="Magnuson J."/>
            <person name="Mondo S."/>
            <person name="Nolan M."/>
            <person name="Ohm R."/>
            <person name="Pangilinan J."/>
            <person name="Park H.-J."/>
            <person name="Ramirez L."/>
            <person name="Alfaro M."/>
            <person name="Sun H."/>
            <person name="Tritt A."/>
            <person name="Yoshinaga Y."/>
            <person name="Zwiers L.-H."/>
            <person name="Turgeon B."/>
            <person name="Goodwin S."/>
            <person name="Spatafora J."/>
            <person name="Crous P."/>
            <person name="Grigoriev I."/>
        </authorList>
    </citation>
    <scope>NUCLEOTIDE SEQUENCE</scope>
    <source>
        <strain evidence="9">CBS 110217</strain>
    </source>
</reference>
<dbReference type="EMBL" id="ML978175">
    <property type="protein sequence ID" value="KAF2032162.1"/>
    <property type="molecule type" value="Genomic_DNA"/>
</dbReference>
<evidence type="ECO:0000256" key="5">
    <source>
        <dbReference type="ARBA" id="ARBA00022827"/>
    </source>
</evidence>
<proteinExistence type="inferred from homology"/>
<evidence type="ECO:0000259" key="8">
    <source>
        <dbReference type="Pfam" id="PF01494"/>
    </source>
</evidence>
<organism evidence="9 10">
    <name type="scientific">Setomelanomma holmii</name>
    <dbReference type="NCBI Taxonomy" id="210430"/>
    <lineage>
        <taxon>Eukaryota</taxon>
        <taxon>Fungi</taxon>
        <taxon>Dikarya</taxon>
        <taxon>Ascomycota</taxon>
        <taxon>Pezizomycotina</taxon>
        <taxon>Dothideomycetes</taxon>
        <taxon>Pleosporomycetidae</taxon>
        <taxon>Pleosporales</taxon>
        <taxon>Pleosporineae</taxon>
        <taxon>Phaeosphaeriaceae</taxon>
        <taxon>Setomelanomma</taxon>
    </lineage>
</organism>
<dbReference type="Pfam" id="PF01494">
    <property type="entry name" value="FAD_binding_3"/>
    <property type="match status" value="2"/>
</dbReference>
<dbReference type="PRINTS" id="PR00420">
    <property type="entry name" value="RNGMNOXGNASE"/>
</dbReference>
<evidence type="ECO:0000256" key="7">
    <source>
        <dbReference type="ARBA" id="ARBA00023033"/>
    </source>
</evidence>
<dbReference type="SUPFAM" id="SSF51905">
    <property type="entry name" value="FAD/NAD(P)-binding domain"/>
    <property type="match status" value="1"/>
</dbReference>
<evidence type="ECO:0000256" key="2">
    <source>
        <dbReference type="ARBA" id="ARBA00005179"/>
    </source>
</evidence>
<dbReference type="Gene3D" id="3.50.50.60">
    <property type="entry name" value="FAD/NAD(P)-binding domain"/>
    <property type="match status" value="1"/>
</dbReference>
<gene>
    <name evidence="9" type="ORF">EK21DRAFT_99255</name>
</gene>
<name>A0A9P4LPY3_9PLEO</name>
<dbReference type="GO" id="GO:0004497">
    <property type="term" value="F:monooxygenase activity"/>
    <property type="evidence" value="ECO:0007669"/>
    <property type="project" value="UniProtKB-KW"/>
</dbReference>
<dbReference type="GO" id="GO:0071949">
    <property type="term" value="F:FAD binding"/>
    <property type="evidence" value="ECO:0007669"/>
    <property type="project" value="InterPro"/>
</dbReference>
<keyword evidence="10" id="KW-1185">Reference proteome</keyword>
<comment type="pathway">
    <text evidence="2">Secondary metabolite biosynthesis.</text>
</comment>
<comment type="caution">
    <text evidence="9">The sequence shown here is derived from an EMBL/GenBank/DDBJ whole genome shotgun (WGS) entry which is preliminary data.</text>
</comment>
<keyword evidence="4" id="KW-0285">Flavoprotein</keyword>
<evidence type="ECO:0000256" key="3">
    <source>
        <dbReference type="ARBA" id="ARBA00007992"/>
    </source>
</evidence>
<dbReference type="OrthoDB" id="47494at2759"/>
<dbReference type="InterPro" id="IPR036188">
    <property type="entry name" value="FAD/NAD-bd_sf"/>
</dbReference>